<organism evidence="17 18">
    <name type="scientific">Pelistega ratti</name>
    <dbReference type="NCBI Taxonomy" id="2652177"/>
    <lineage>
        <taxon>Bacteria</taxon>
        <taxon>Pseudomonadati</taxon>
        <taxon>Pseudomonadota</taxon>
        <taxon>Betaproteobacteria</taxon>
        <taxon>Burkholderiales</taxon>
        <taxon>Alcaligenaceae</taxon>
        <taxon>Pelistega</taxon>
    </lineage>
</organism>
<proteinExistence type="predicted"/>
<dbReference type="CDD" id="cd00383">
    <property type="entry name" value="trans_reg_C"/>
    <property type="match status" value="1"/>
</dbReference>
<dbReference type="GO" id="GO:0000156">
    <property type="term" value="F:phosphorelay response regulator activity"/>
    <property type="evidence" value="ECO:0007669"/>
    <property type="project" value="InterPro"/>
</dbReference>
<evidence type="ECO:0000256" key="4">
    <source>
        <dbReference type="ARBA" id="ARBA00022490"/>
    </source>
</evidence>
<dbReference type="Proteomes" id="UP000477651">
    <property type="component" value="Unassembled WGS sequence"/>
</dbReference>
<sequence>MSKADILVVEDEESIATLIQFTLTQGGFNVKLADSISQARHHISEQLPHLILLDWMLPDISGIDFIREIRSNSRTQSLPIILLTARSDELDKEKGLNTGADDYVTKPFSPRELTARVNALLRRHHPHKTTQLISINGLNLDPINKVVSGNGVILNLGATEFKLLHFFMTHPNRLYSRIQLLDFVWGDHVFMEERTIDVHIRRLRQSLKPSGLDNLLQTVRGFGYRFGKEETQ</sequence>
<evidence type="ECO:0000256" key="12">
    <source>
        <dbReference type="ARBA" id="ARBA00024735"/>
    </source>
</evidence>
<dbReference type="FunFam" id="3.40.50.2300:FF:000001">
    <property type="entry name" value="DNA-binding response regulator PhoB"/>
    <property type="match status" value="1"/>
</dbReference>
<dbReference type="Gene3D" id="6.10.250.690">
    <property type="match status" value="1"/>
</dbReference>
<dbReference type="PANTHER" id="PTHR48111">
    <property type="entry name" value="REGULATOR OF RPOS"/>
    <property type="match status" value="1"/>
</dbReference>
<evidence type="ECO:0000313" key="18">
    <source>
        <dbReference type="Proteomes" id="UP000477651"/>
    </source>
</evidence>
<keyword evidence="6" id="KW-0592">Phosphate transport</keyword>
<dbReference type="GO" id="GO:0006817">
    <property type="term" value="P:phosphate ion transport"/>
    <property type="evidence" value="ECO:0007669"/>
    <property type="project" value="UniProtKB-KW"/>
</dbReference>
<dbReference type="InterPro" id="IPR001789">
    <property type="entry name" value="Sig_transdc_resp-reg_receiver"/>
</dbReference>
<keyword evidence="5 13" id="KW-0597">Phosphoprotein</keyword>
<feature type="domain" description="OmpR/PhoB-type" evidence="16">
    <location>
        <begin position="130"/>
        <end position="228"/>
    </location>
</feature>
<comment type="function">
    <text evidence="12">This protein is a positive regulator for the phosphate regulon. Transcription of this operon is positively regulated by PhoB and PhoR when phosphate is limited.</text>
</comment>
<reference evidence="17 18" key="1">
    <citation type="submission" date="2020-02" db="EMBL/GenBank/DDBJ databases">
        <title>Pelistega sp. NLN82 were isolated from wild rodents of the Hainan Island.</title>
        <authorList>
            <person name="Niu N."/>
            <person name="Zhou J."/>
        </authorList>
    </citation>
    <scope>NUCLEOTIDE SEQUENCE [LARGE SCALE GENOMIC DNA]</scope>
    <source>
        <strain evidence="17 18">NLN82</strain>
    </source>
</reference>
<dbReference type="SUPFAM" id="SSF52172">
    <property type="entry name" value="CheY-like"/>
    <property type="match status" value="1"/>
</dbReference>
<evidence type="ECO:0000256" key="11">
    <source>
        <dbReference type="ARBA" id="ARBA00023163"/>
    </source>
</evidence>
<evidence type="ECO:0000313" key="17">
    <source>
        <dbReference type="EMBL" id="NEN74983.1"/>
    </source>
</evidence>
<evidence type="ECO:0000256" key="8">
    <source>
        <dbReference type="ARBA" id="ARBA00023015"/>
    </source>
</evidence>
<feature type="DNA-binding region" description="OmpR/PhoB-type" evidence="14">
    <location>
        <begin position="130"/>
        <end position="228"/>
    </location>
</feature>
<evidence type="ECO:0000259" key="15">
    <source>
        <dbReference type="PROSITE" id="PS50110"/>
    </source>
</evidence>
<comment type="subcellular location">
    <subcellularLocation>
        <location evidence="1">Cytoplasm</location>
    </subcellularLocation>
</comment>
<evidence type="ECO:0000256" key="6">
    <source>
        <dbReference type="ARBA" id="ARBA00022592"/>
    </source>
</evidence>
<evidence type="ECO:0000256" key="14">
    <source>
        <dbReference type="PROSITE-ProRule" id="PRU01091"/>
    </source>
</evidence>
<dbReference type="PROSITE" id="PS51755">
    <property type="entry name" value="OMPR_PHOB"/>
    <property type="match status" value="1"/>
</dbReference>
<keyword evidence="9 14" id="KW-0238">DNA-binding</keyword>
<keyword evidence="7" id="KW-0902">Two-component regulatory system</keyword>
<keyword evidence="4" id="KW-0963">Cytoplasm</keyword>
<gene>
    <name evidence="17" type="primary">phoB</name>
    <name evidence="17" type="ORF">F9B74_01385</name>
</gene>
<dbReference type="Pfam" id="PF00072">
    <property type="entry name" value="Response_reg"/>
    <property type="match status" value="1"/>
</dbReference>
<dbReference type="PANTHER" id="PTHR48111:SF40">
    <property type="entry name" value="PHOSPHATE REGULON TRANSCRIPTIONAL REGULATORY PROTEIN PHOB"/>
    <property type="match status" value="1"/>
</dbReference>
<evidence type="ECO:0000259" key="16">
    <source>
        <dbReference type="PROSITE" id="PS51755"/>
    </source>
</evidence>
<dbReference type="InterPro" id="IPR011879">
    <property type="entry name" value="Sig_transdc_resp-reg_PhoB"/>
</dbReference>
<keyword evidence="11" id="KW-0804">Transcription</keyword>
<protein>
    <recommendedName>
        <fullName evidence="2">Phosphate regulon transcriptional regulatory protein PhoB</fullName>
    </recommendedName>
</protein>
<dbReference type="CDD" id="cd17618">
    <property type="entry name" value="REC_OmpR_PhoB"/>
    <property type="match status" value="1"/>
</dbReference>
<dbReference type="InterPro" id="IPR011006">
    <property type="entry name" value="CheY-like_superfamily"/>
</dbReference>
<comment type="caution">
    <text evidence="17">The sequence shown here is derived from an EMBL/GenBank/DDBJ whole genome shotgun (WGS) entry which is preliminary data.</text>
</comment>
<dbReference type="SMART" id="SM00448">
    <property type="entry name" value="REC"/>
    <property type="match status" value="1"/>
</dbReference>
<feature type="modified residue" description="4-aspartylphosphate" evidence="13">
    <location>
        <position position="54"/>
    </location>
</feature>
<dbReference type="AlphaFoldDB" id="A0A6L9Y3V6"/>
<dbReference type="NCBIfam" id="TIGR02154">
    <property type="entry name" value="PhoB"/>
    <property type="match status" value="1"/>
</dbReference>
<evidence type="ECO:0000256" key="5">
    <source>
        <dbReference type="ARBA" id="ARBA00022553"/>
    </source>
</evidence>
<dbReference type="InterPro" id="IPR016032">
    <property type="entry name" value="Sig_transdc_resp-reg_C-effctor"/>
</dbReference>
<evidence type="ECO:0000256" key="2">
    <source>
        <dbReference type="ARBA" id="ARBA00013332"/>
    </source>
</evidence>
<evidence type="ECO:0000256" key="10">
    <source>
        <dbReference type="ARBA" id="ARBA00023159"/>
    </source>
</evidence>
<dbReference type="EMBL" id="JAAGYR010000002">
    <property type="protein sequence ID" value="NEN74983.1"/>
    <property type="molecule type" value="Genomic_DNA"/>
</dbReference>
<keyword evidence="8" id="KW-0805">Transcription regulation</keyword>
<dbReference type="GO" id="GO:0005829">
    <property type="term" value="C:cytosol"/>
    <property type="evidence" value="ECO:0007669"/>
    <property type="project" value="TreeGrafter"/>
</dbReference>
<dbReference type="Gene3D" id="1.10.10.10">
    <property type="entry name" value="Winged helix-like DNA-binding domain superfamily/Winged helix DNA-binding domain"/>
    <property type="match status" value="1"/>
</dbReference>
<feature type="domain" description="Response regulatory" evidence="15">
    <location>
        <begin position="5"/>
        <end position="121"/>
    </location>
</feature>
<evidence type="ECO:0000256" key="3">
    <source>
        <dbReference type="ARBA" id="ARBA00022448"/>
    </source>
</evidence>
<evidence type="ECO:0000256" key="1">
    <source>
        <dbReference type="ARBA" id="ARBA00004496"/>
    </source>
</evidence>
<keyword evidence="10" id="KW-0010">Activator</keyword>
<evidence type="ECO:0000256" key="9">
    <source>
        <dbReference type="ARBA" id="ARBA00023125"/>
    </source>
</evidence>
<evidence type="ECO:0000256" key="13">
    <source>
        <dbReference type="PROSITE-ProRule" id="PRU00169"/>
    </source>
</evidence>
<name>A0A6L9Y3V6_9BURK</name>
<dbReference type="GO" id="GO:0032993">
    <property type="term" value="C:protein-DNA complex"/>
    <property type="evidence" value="ECO:0007669"/>
    <property type="project" value="TreeGrafter"/>
</dbReference>
<dbReference type="GO" id="GO:0000976">
    <property type="term" value="F:transcription cis-regulatory region binding"/>
    <property type="evidence" value="ECO:0007669"/>
    <property type="project" value="TreeGrafter"/>
</dbReference>
<dbReference type="RefSeq" id="WP_159990246.1">
    <property type="nucleotide sequence ID" value="NZ_CP047165.1"/>
</dbReference>
<keyword evidence="3" id="KW-0813">Transport</keyword>
<dbReference type="InterPro" id="IPR036388">
    <property type="entry name" value="WH-like_DNA-bd_sf"/>
</dbReference>
<accession>A0A6L9Y3V6</accession>
<dbReference type="SMART" id="SM00862">
    <property type="entry name" value="Trans_reg_C"/>
    <property type="match status" value="1"/>
</dbReference>
<dbReference type="Gene3D" id="3.40.50.2300">
    <property type="match status" value="1"/>
</dbReference>
<keyword evidence="18" id="KW-1185">Reference proteome</keyword>
<dbReference type="Pfam" id="PF00486">
    <property type="entry name" value="Trans_reg_C"/>
    <property type="match status" value="1"/>
</dbReference>
<dbReference type="InterPro" id="IPR001867">
    <property type="entry name" value="OmpR/PhoB-type_DNA-bd"/>
</dbReference>
<dbReference type="PROSITE" id="PS50110">
    <property type="entry name" value="RESPONSE_REGULATORY"/>
    <property type="match status" value="1"/>
</dbReference>
<evidence type="ECO:0000256" key="7">
    <source>
        <dbReference type="ARBA" id="ARBA00023012"/>
    </source>
</evidence>
<dbReference type="InterPro" id="IPR039420">
    <property type="entry name" value="WalR-like"/>
</dbReference>
<dbReference type="GO" id="GO:0006355">
    <property type="term" value="P:regulation of DNA-templated transcription"/>
    <property type="evidence" value="ECO:0007669"/>
    <property type="project" value="InterPro"/>
</dbReference>
<dbReference type="SUPFAM" id="SSF46894">
    <property type="entry name" value="C-terminal effector domain of the bipartite response regulators"/>
    <property type="match status" value="1"/>
</dbReference>